<feature type="transmembrane region" description="Helical" evidence="1">
    <location>
        <begin position="20"/>
        <end position="39"/>
    </location>
</feature>
<keyword evidence="1" id="KW-0472">Membrane</keyword>
<protein>
    <recommendedName>
        <fullName evidence="4">Alkaline phytoceramidase</fullName>
    </recommendedName>
</protein>
<reference evidence="2 3" key="1">
    <citation type="journal article" date="2020" name="Arch. Microbiol.">
        <title>Bradyrhizobium uaiense sp. nov., a new highly efficient cowpea symbiont.</title>
        <authorList>
            <person name="Cabral Michel D."/>
            <person name="Azarias Guimaraes A."/>
            <person name="Martins da Costa E."/>
            <person name="Soares de Carvalho T."/>
            <person name="Balsanelli E."/>
            <person name="Willems A."/>
            <person name="Maltempi de Souza E."/>
            <person name="de Souza Moreira F.M."/>
        </authorList>
    </citation>
    <scope>NUCLEOTIDE SEQUENCE [LARGE SCALE GENOMIC DNA]</scope>
    <source>
        <strain evidence="2 3">UFLA 03-164</strain>
    </source>
</reference>
<feature type="transmembrane region" description="Helical" evidence="1">
    <location>
        <begin position="185"/>
        <end position="203"/>
    </location>
</feature>
<evidence type="ECO:0000256" key="1">
    <source>
        <dbReference type="SAM" id="Phobius"/>
    </source>
</evidence>
<sequence>MQTIFRMDGLTGSDRPVKPWMKYAPAIITIGIIVLFALHGRIAQPANYNDFADHSALSGIPHAADVLSNLGFALVANWGWLTLRPRRNSDQLRAGWPGYRLFLIGLFLTAFGSAYFHLAPGNGRLTWDMLPIALAGAGLLIGVRGDTQPGSKANIEAIALALFAAASVAWWVYTDRHGAGDLRPYLLLQVLPLILIPLWQSIYRAPRTDRIAFAIAMALYVVAKVSEVLDHQIANTLGFVSGHTLKHLLATAATAAIVWGLTRRFAGGGHSDNFGIMEKYR</sequence>
<feature type="transmembrane region" description="Helical" evidence="1">
    <location>
        <begin position="155"/>
        <end position="173"/>
    </location>
</feature>
<dbReference type="Proteomes" id="UP000468531">
    <property type="component" value="Unassembled WGS sequence"/>
</dbReference>
<dbReference type="PANTHER" id="PTHR34368:SF1">
    <property type="entry name" value="OS01G0962200 PROTEIN"/>
    <property type="match status" value="1"/>
</dbReference>
<organism evidence="2 3">
    <name type="scientific">Bradyrhizobium uaiense</name>
    <dbReference type="NCBI Taxonomy" id="2594946"/>
    <lineage>
        <taxon>Bacteria</taxon>
        <taxon>Pseudomonadati</taxon>
        <taxon>Pseudomonadota</taxon>
        <taxon>Alphaproteobacteria</taxon>
        <taxon>Hyphomicrobiales</taxon>
        <taxon>Nitrobacteraceae</taxon>
        <taxon>Bradyrhizobium</taxon>
    </lineage>
</organism>
<keyword evidence="3" id="KW-1185">Reference proteome</keyword>
<dbReference type="PANTHER" id="PTHR34368">
    <property type="entry name" value="OS01G0962200 PROTEIN"/>
    <property type="match status" value="1"/>
</dbReference>
<feature type="transmembrane region" description="Helical" evidence="1">
    <location>
        <begin position="101"/>
        <end position="119"/>
    </location>
</feature>
<dbReference type="AlphaFoldDB" id="A0A6P1BNV1"/>
<evidence type="ECO:0008006" key="4">
    <source>
        <dbReference type="Google" id="ProtNLM"/>
    </source>
</evidence>
<name>A0A6P1BNV1_9BRAD</name>
<evidence type="ECO:0000313" key="2">
    <source>
        <dbReference type="EMBL" id="NEV00056.1"/>
    </source>
</evidence>
<keyword evidence="1" id="KW-0812">Transmembrane</keyword>
<gene>
    <name evidence="2" type="ORF">FNJ47_30625</name>
</gene>
<dbReference type="RefSeq" id="WP_163159636.1">
    <property type="nucleotide sequence ID" value="NZ_VKHP01000158.1"/>
</dbReference>
<keyword evidence="1" id="KW-1133">Transmembrane helix</keyword>
<feature type="transmembrane region" description="Helical" evidence="1">
    <location>
        <begin position="125"/>
        <end position="143"/>
    </location>
</feature>
<dbReference type="EMBL" id="VKHP01000158">
    <property type="protein sequence ID" value="NEV00056.1"/>
    <property type="molecule type" value="Genomic_DNA"/>
</dbReference>
<proteinExistence type="predicted"/>
<evidence type="ECO:0000313" key="3">
    <source>
        <dbReference type="Proteomes" id="UP000468531"/>
    </source>
</evidence>
<feature type="transmembrane region" description="Helical" evidence="1">
    <location>
        <begin position="59"/>
        <end position="80"/>
    </location>
</feature>
<accession>A0A6P1BNV1</accession>
<comment type="caution">
    <text evidence="2">The sequence shown here is derived from an EMBL/GenBank/DDBJ whole genome shotgun (WGS) entry which is preliminary data.</text>
</comment>